<comment type="function">
    <text evidence="1">Central component in molecular interactions underlying sperm crawling. Forms an extensive filament system that extends from sperm villipoda, along the leading edge of the pseudopod.</text>
</comment>
<accession>A0A183IDB2</accession>
<feature type="compositionally biased region" description="Basic and acidic residues" evidence="2">
    <location>
        <begin position="138"/>
        <end position="153"/>
    </location>
</feature>
<evidence type="ECO:0000313" key="5">
    <source>
        <dbReference type="Proteomes" id="UP000270296"/>
    </source>
</evidence>
<dbReference type="SUPFAM" id="SSF49354">
    <property type="entry name" value="PapD-like"/>
    <property type="match status" value="1"/>
</dbReference>
<dbReference type="EMBL" id="UZAM01006883">
    <property type="protein sequence ID" value="VDO94879.1"/>
    <property type="molecule type" value="Genomic_DNA"/>
</dbReference>
<evidence type="ECO:0000313" key="4">
    <source>
        <dbReference type="EMBL" id="VDO94879.1"/>
    </source>
</evidence>
<dbReference type="AlphaFoldDB" id="A0A183IDB2"/>
<organism evidence="6">
    <name type="scientific">Soboliphyme baturini</name>
    <dbReference type="NCBI Taxonomy" id="241478"/>
    <lineage>
        <taxon>Eukaryota</taxon>
        <taxon>Metazoa</taxon>
        <taxon>Ecdysozoa</taxon>
        <taxon>Nematoda</taxon>
        <taxon>Enoplea</taxon>
        <taxon>Dorylaimia</taxon>
        <taxon>Dioctophymatida</taxon>
        <taxon>Dioctophymatoidea</taxon>
        <taxon>Soboliphymatidae</taxon>
        <taxon>Soboliphyme</taxon>
    </lineage>
</organism>
<gene>
    <name evidence="4" type="ORF">SBAD_LOCUS1606</name>
</gene>
<evidence type="ECO:0000313" key="6">
    <source>
        <dbReference type="WBParaSite" id="SBAD_0000168001-mRNA-1"/>
    </source>
</evidence>
<sequence>MDESDEQLETLKDVDVLTKQIFYRLNSITYKTVVVPVMNPTSNAIGFMVKVSSRKYMSANPKYGILEKGEHELIEISFHPMPEENKGRSEEHELVTIIFAVMPKNKNFKTPSDIWTDLDNLPKPVRCVEIPIIYIPPRPEESAPKKEAERRQPDQAVSAEPLKREAKVERATEEEKTTREANGGENMEKSEQAKIAEQEGEKSQLT</sequence>
<keyword evidence="5" id="KW-1185">Reference proteome</keyword>
<keyword evidence="1" id="KW-0206">Cytoskeleton</keyword>
<feature type="region of interest" description="Disordered" evidence="2">
    <location>
        <begin position="138"/>
        <end position="206"/>
    </location>
</feature>
<reference evidence="6" key="1">
    <citation type="submission" date="2016-06" db="UniProtKB">
        <authorList>
            <consortium name="WormBaseParasite"/>
        </authorList>
    </citation>
    <scope>IDENTIFICATION</scope>
</reference>
<feature type="domain" description="MSP" evidence="3">
    <location>
        <begin position="7"/>
        <end position="133"/>
    </location>
</feature>
<evidence type="ECO:0000259" key="3">
    <source>
        <dbReference type="PROSITE" id="PS50202"/>
    </source>
</evidence>
<proteinExistence type="predicted"/>
<dbReference type="Proteomes" id="UP000270296">
    <property type="component" value="Unassembled WGS sequence"/>
</dbReference>
<dbReference type="WBParaSite" id="SBAD_0000168001-mRNA-1">
    <property type="protein sequence ID" value="SBAD_0000168001-mRNA-1"/>
    <property type="gene ID" value="SBAD_0000168001"/>
</dbReference>
<dbReference type="InterPro" id="IPR000535">
    <property type="entry name" value="MSP_dom"/>
</dbReference>
<dbReference type="InterPro" id="IPR008962">
    <property type="entry name" value="PapD-like_sf"/>
</dbReference>
<feature type="compositionally biased region" description="Basic and acidic residues" evidence="2">
    <location>
        <begin position="161"/>
        <end position="179"/>
    </location>
</feature>
<dbReference type="PROSITE" id="PS50202">
    <property type="entry name" value="MSP"/>
    <property type="match status" value="1"/>
</dbReference>
<evidence type="ECO:0000256" key="2">
    <source>
        <dbReference type="SAM" id="MobiDB-lite"/>
    </source>
</evidence>
<dbReference type="InterPro" id="IPR013783">
    <property type="entry name" value="Ig-like_fold"/>
</dbReference>
<reference evidence="4 5" key="2">
    <citation type="submission" date="2018-11" db="EMBL/GenBank/DDBJ databases">
        <authorList>
            <consortium name="Pathogen Informatics"/>
        </authorList>
    </citation>
    <scope>NUCLEOTIDE SEQUENCE [LARGE SCALE GENOMIC DNA]</scope>
</reference>
<protein>
    <recommendedName>
        <fullName evidence="1">Major sperm protein</fullName>
    </recommendedName>
</protein>
<evidence type="ECO:0000256" key="1">
    <source>
        <dbReference type="RuleBase" id="RU003425"/>
    </source>
</evidence>
<dbReference type="Gene3D" id="2.60.40.10">
    <property type="entry name" value="Immunoglobulins"/>
    <property type="match status" value="1"/>
</dbReference>
<dbReference type="Pfam" id="PF00635">
    <property type="entry name" value="Motile_Sperm"/>
    <property type="match status" value="1"/>
</dbReference>
<name>A0A183IDB2_9BILA</name>
<feature type="compositionally biased region" description="Basic and acidic residues" evidence="2">
    <location>
        <begin position="186"/>
        <end position="206"/>
    </location>
</feature>
<keyword evidence="1" id="KW-0963">Cytoplasm</keyword>